<name>A0ABW4QPG3_9BACT</name>
<protein>
    <submittedName>
        <fullName evidence="2">Carboxypeptidase regulatory-like domain-containing protein</fullName>
    </submittedName>
</protein>
<keyword evidence="3" id="KW-1185">Reference proteome</keyword>
<feature type="signal peptide" evidence="1">
    <location>
        <begin position="1"/>
        <end position="28"/>
    </location>
</feature>
<dbReference type="Proteomes" id="UP001597197">
    <property type="component" value="Unassembled WGS sequence"/>
</dbReference>
<sequence>MKQRLRFLHSWPVGLVACGLLLAEPAVAQTGTRPAAQSTARMQGTVLDDKGEPLAGVTVLLLEAGATGNPRGVATGVDGLFTFDNLKAGSRYTITVSYVSYETQKINDFLINAGDNNSLMVRLKPENKALTDVVVIGYGSQSKAKVTGVILEVKGAELARYSGSSFGYCATPTCC</sequence>
<evidence type="ECO:0000313" key="3">
    <source>
        <dbReference type="Proteomes" id="UP001597197"/>
    </source>
</evidence>
<gene>
    <name evidence="2" type="ORF">ACFSDX_03390</name>
</gene>
<dbReference type="InterPro" id="IPR008969">
    <property type="entry name" value="CarboxyPept-like_regulatory"/>
</dbReference>
<evidence type="ECO:0000313" key="2">
    <source>
        <dbReference type="EMBL" id="MFD1871453.1"/>
    </source>
</evidence>
<reference evidence="3" key="1">
    <citation type="journal article" date="2019" name="Int. J. Syst. Evol. Microbiol.">
        <title>The Global Catalogue of Microorganisms (GCM) 10K type strain sequencing project: providing services to taxonomists for standard genome sequencing and annotation.</title>
        <authorList>
            <consortium name="The Broad Institute Genomics Platform"/>
            <consortium name="The Broad Institute Genome Sequencing Center for Infectious Disease"/>
            <person name="Wu L."/>
            <person name="Ma J."/>
        </authorList>
    </citation>
    <scope>NUCLEOTIDE SEQUENCE [LARGE SCALE GENOMIC DNA]</scope>
    <source>
        <strain evidence="3">CGMCC 1.15795</strain>
    </source>
</reference>
<accession>A0ABW4QPG3</accession>
<comment type="caution">
    <text evidence="2">The sequence shown here is derived from an EMBL/GenBank/DDBJ whole genome shotgun (WGS) entry which is preliminary data.</text>
</comment>
<dbReference type="Pfam" id="PF13620">
    <property type="entry name" value="CarboxypepD_reg"/>
    <property type="match status" value="1"/>
</dbReference>
<evidence type="ECO:0000256" key="1">
    <source>
        <dbReference type="SAM" id="SignalP"/>
    </source>
</evidence>
<proteinExistence type="predicted"/>
<dbReference type="SUPFAM" id="SSF49464">
    <property type="entry name" value="Carboxypeptidase regulatory domain-like"/>
    <property type="match status" value="1"/>
</dbReference>
<dbReference type="RefSeq" id="WP_382311770.1">
    <property type="nucleotide sequence ID" value="NZ_JBHUFD010000001.1"/>
</dbReference>
<dbReference type="PROSITE" id="PS51257">
    <property type="entry name" value="PROKAR_LIPOPROTEIN"/>
    <property type="match status" value="1"/>
</dbReference>
<dbReference type="EMBL" id="JBHUFD010000001">
    <property type="protein sequence ID" value="MFD1871453.1"/>
    <property type="molecule type" value="Genomic_DNA"/>
</dbReference>
<feature type="chain" id="PRO_5046636789" evidence="1">
    <location>
        <begin position="29"/>
        <end position="175"/>
    </location>
</feature>
<keyword evidence="1" id="KW-0732">Signal</keyword>
<dbReference type="Gene3D" id="2.60.40.1120">
    <property type="entry name" value="Carboxypeptidase-like, regulatory domain"/>
    <property type="match status" value="1"/>
</dbReference>
<organism evidence="2 3">
    <name type="scientific">Hymenobacter bucti</name>
    <dbReference type="NCBI Taxonomy" id="1844114"/>
    <lineage>
        <taxon>Bacteria</taxon>
        <taxon>Pseudomonadati</taxon>
        <taxon>Bacteroidota</taxon>
        <taxon>Cytophagia</taxon>
        <taxon>Cytophagales</taxon>
        <taxon>Hymenobacteraceae</taxon>
        <taxon>Hymenobacter</taxon>
    </lineage>
</organism>